<dbReference type="EMBL" id="CAJMWR010004261">
    <property type="protein sequence ID" value="CAE6491754.1"/>
    <property type="molecule type" value="Genomic_DNA"/>
</dbReference>
<dbReference type="PANTHER" id="PTHR28242">
    <property type="entry name" value="PHOSPHORELAY INTERMEDIATE PROTEIN YPD1"/>
    <property type="match status" value="1"/>
</dbReference>
<dbReference type="PROSITE" id="PS50894">
    <property type="entry name" value="HPT"/>
    <property type="match status" value="1"/>
</dbReference>
<accession>A0A8H7HFT1</accession>
<dbReference type="GO" id="GO:0005634">
    <property type="term" value="C:nucleus"/>
    <property type="evidence" value="ECO:0007669"/>
    <property type="project" value="TreeGrafter"/>
</dbReference>
<gene>
    <name evidence="4" type="ORF">RDB_LOCUS149069</name>
    <name evidence="5" type="ORF">RHS04_00622</name>
</gene>
<reference evidence="5" key="1">
    <citation type="submission" date="2020-09" db="EMBL/GenBank/DDBJ databases">
        <title>Comparative genome analyses of four rice-infecting Rhizoctonia solani isolates reveal extensive enrichment of homogalacturonan modification genes.</title>
        <authorList>
            <person name="Lee D.-Y."/>
            <person name="Jeon J."/>
            <person name="Kim K.-T."/>
            <person name="Cheong K."/>
            <person name="Song H."/>
            <person name="Choi G."/>
            <person name="Ko J."/>
            <person name="Opiyo S.O."/>
            <person name="Zuo S."/>
            <person name="Madhav S."/>
            <person name="Lee Y.-H."/>
            <person name="Wang G.-L."/>
        </authorList>
    </citation>
    <scope>NUCLEOTIDE SEQUENCE</scope>
    <source>
        <strain evidence="5">AG1-IA YN-7</strain>
    </source>
</reference>
<keyword evidence="1" id="KW-0597">Phosphoprotein</keyword>
<feature type="compositionally biased region" description="Low complexity" evidence="2">
    <location>
        <begin position="23"/>
        <end position="54"/>
    </location>
</feature>
<dbReference type="GO" id="GO:0043424">
    <property type="term" value="F:protein histidine kinase binding"/>
    <property type="evidence" value="ECO:0007669"/>
    <property type="project" value="InterPro"/>
</dbReference>
<protein>
    <submittedName>
        <fullName evidence="5">Histidine-phosphotransfer HPT protein</fullName>
    </submittedName>
</protein>
<evidence type="ECO:0000313" key="6">
    <source>
        <dbReference type="Proteomes" id="UP000650582"/>
    </source>
</evidence>
<dbReference type="GO" id="GO:0000160">
    <property type="term" value="P:phosphorelay signal transduction system"/>
    <property type="evidence" value="ECO:0007669"/>
    <property type="project" value="InterPro"/>
</dbReference>
<feature type="modified residue" description="Phosphohistidine" evidence="1">
    <location>
        <position position="168"/>
    </location>
</feature>
<organism evidence="5 6">
    <name type="scientific">Rhizoctonia solani</name>
    <dbReference type="NCBI Taxonomy" id="456999"/>
    <lineage>
        <taxon>Eukaryota</taxon>
        <taxon>Fungi</taxon>
        <taxon>Dikarya</taxon>
        <taxon>Basidiomycota</taxon>
        <taxon>Agaricomycotina</taxon>
        <taxon>Agaricomycetes</taxon>
        <taxon>Cantharellales</taxon>
        <taxon>Ceratobasidiaceae</taxon>
        <taxon>Rhizoctonia</taxon>
    </lineage>
</organism>
<name>A0A8H7HFT1_9AGAM</name>
<evidence type="ECO:0000313" key="4">
    <source>
        <dbReference type="EMBL" id="CAE6491754.1"/>
    </source>
</evidence>
<dbReference type="InterPro" id="IPR036641">
    <property type="entry name" value="HPT_dom_sf"/>
</dbReference>
<proteinExistence type="predicted"/>
<dbReference type="AlphaFoldDB" id="A0A8H7HFT1"/>
<dbReference type="GO" id="GO:0009927">
    <property type="term" value="F:histidine phosphotransfer kinase activity"/>
    <property type="evidence" value="ECO:0007669"/>
    <property type="project" value="InterPro"/>
</dbReference>
<evidence type="ECO:0000256" key="1">
    <source>
        <dbReference type="PROSITE-ProRule" id="PRU00110"/>
    </source>
</evidence>
<evidence type="ECO:0000259" key="3">
    <source>
        <dbReference type="PROSITE" id="PS50894"/>
    </source>
</evidence>
<evidence type="ECO:0000256" key="2">
    <source>
        <dbReference type="SAM" id="MobiDB-lite"/>
    </source>
</evidence>
<evidence type="ECO:0000313" key="5">
    <source>
        <dbReference type="EMBL" id="KAF8685539.1"/>
    </source>
</evidence>
<feature type="compositionally biased region" description="Basic and acidic residues" evidence="2">
    <location>
        <begin position="75"/>
        <end position="96"/>
    </location>
</feature>
<dbReference type="InterPro" id="IPR045871">
    <property type="entry name" value="AHP1-5/YPD1"/>
</dbReference>
<dbReference type="SMART" id="SM00073">
    <property type="entry name" value="HPT"/>
    <property type="match status" value="1"/>
</dbReference>
<feature type="compositionally biased region" description="Low complexity" evidence="2">
    <location>
        <begin position="1"/>
        <end position="14"/>
    </location>
</feature>
<sequence>MSAPTSPSAARRFTSPPPPTSPPAVAASPVPVPASAAATPASPAAARAGSVKPATPEKTKAATPAPSSPPKPTPKKSEDGKDTEKGKDKDKSKDKSSAALNESIPDAIETLDIDESVFNQITEMDEEDDCEFSSDIVRDYFKQAITTLGELNDALNQKDFATLSSKGHFLKGSSAALGVKKVQESCEHIQHYGHKRDEIKGVDLTEPQALRRIELLMPRLEKDYESAKAWLINYYSNRGVDLEEDE</sequence>
<dbReference type="SUPFAM" id="SSF47226">
    <property type="entry name" value="Histidine-containing phosphotransfer domain, HPT domain"/>
    <property type="match status" value="1"/>
</dbReference>
<dbReference type="Proteomes" id="UP000663840">
    <property type="component" value="Unassembled WGS sequence"/>
</dbReference>
<comment type="caution">
    <text evidence="5">The sequence shown here is derived from an EMBL/GenBank/DDBJ whole genome shotgun (WGS) entry which is preliminary data.</text>
</comment>
<feature type="domain" description="HPt" evidence="3">
    <location>
        <begin position="129"/>
        <end position="230"/>
    </location>
</feature>
<dbReference type="CDD" id="cd00088">
    <property type="entry name" value="HPT"/>
    <property type="match status" value="1"/>
</dbReference>
<dbReference type="Pfam" id="PF01627">
    <property type="entry name" value="Hpt"/>
    <property type="match status" value="1"/>
</dbReference>
<dbReference type="PANTHER" id="PTHR28242:SF52">
    <property type="entry name" value="PHOSPHORELAY INTERMEDIATE PROTEIN YPD1"/>
    <property type="match status" value="1"/>
</dbReference>
<feature type="region of interest" description="Disordered" evidence="2">
    <location>
        <begin position="1"/>
        <end position="108"/>
    </location>
</feature>
<dbReference type="Proteomes" id="UP000650582">
    <property type="component" value="Unassembled WGS sequence"/>
</dbReference>
<dbReference type="Gene3D" id="1.20.120.160">
    <property type="entry name" value="HPT domain"/>
    <property type="match status" value="1"/>
</dbReference>
<reference evidence="4" key="2">
    <citation type="submission" date="2021-01" db="EMBL/GenBank/DDBJ databases">
        <authorList>
            <person name="Kaushik A."/>
        </authorList>
    </citation>
    <scope>NUCLEOTIDE SEQUENCE</scope>
    <source>
        <strain evidence="4">AG1-1A</strain>
    </source>
</reference>
<dbReference type="InterPro" id="IPR008207">
    <property type="entry name" value="Sig_transdc_His_kin_Hpt_dom"/>
</dbReference>
<dbReference type="EMBL" id="JACYCC010000021">
    <property type="protein sequence ID" value="KAF8685539.1"/>
    <property type="molecule type" value="Genomic_DNA"/>
</dbReference>
<dbReference type="GO" id="GO:0005737">
    <property type="term" value="C:cytoplasm"/>
    <property type="evidence" value="ECO:0007669"/>
    <property type="project" value="TreeGrafter"/>
</dbReference>